<evidence type="ECO:0000256" key="8">
    <source>
        <dbReference type="PIRSR" id="PIRSR000102-3"/>
    </source>
</evidence>
<dbReference type="PRINTS" id="PR00086">
    <property type="entry name" value="LLDHDRGNASE"/>
</dbReference>
<dbReference type="InterPro" id="IPR011304">
    <property type="entry name" value="L-lactate_DH"/>
</dbReference>
<dbReference type="EC" id="1.1.1.27" evidence="3 6"/>
<reference evidence="11 12" key="1">
    <citation type="submission" date="2017-10" db="EMBL/GenBank/DDBJ databases">
        <title>Draft genome sequences of strains TRE 1, TRE 9, TRE H and TRI 7, isolated from tamarins, belonging to four potential novel Bifidobacterium species.</title>
        <authorList>
            <person name="Mattarelli P."/>
            <person name="Modesto M."/>
            <person name="Puglisi E."/>
            <person name="Morelli L."/>
            <person name="Spezio C."/>
            <person name="Bonetti A."/>
            <person name="Sandri C."/>
        </authorList>
    </citation>
    <scope>NUCLEOTIDE SEQUENCE [LARGE SCALE GENOMIC DNA]</scope>
    <source>
        <strain evidence="12">TRI7</strain>
    </source>
</reference>
<evidence type="ECO:0000256" key="1">
    <source>
        <dbReference type="ARBA" id="ARBA00004843"/>
    </source>
</evidence>
<dbReference type="EMBL" id="PEBK01000011">
    <property type="protein sequence ID" value="PJM74548.1"/>
    <property type="molecule type" value="Genomic_DNA"/>
</dbReference>
<dbReference type="RefSeq" id="WP_100513677.1">
    <property type="nucleotide sequence ID" value="NZ_PEBK01000011.1"/>
</dbReference>
<feature type="binding site" evidence="6">
    <location>
        <position position="92"/>
    </location>
    <ligand>
        <name>substrate</name>
    </ligand>
</feature>
<dbReference type="CDD" id="cd05291">
    <property type="entry name" value="HicDH_like"/>
    <property type="match status" value="1"/>
</dbReference>
<dbReference type="AlphaFoldDB" id="A0A2M9HCK7"/>
<dbReference type="GO" id="GO:0005737">
    <property type="term" value="C:cytoplasm"/>
    <property type="evidence" value="ECO:0007669"/>
    <property type="project" value="UniProtKB-SubCell"/>
</dbReference>
<comment type="caution">
    <text evidence="6">Lacks conserved residue(s) required for the propagation of feature annotation.</text>
</comment>
<evidence type="ECO:0000256" key="7">
    <source>
        <dbReference type="PIRSR" id="PIRSR000102-1"/>
    </source>
</evidence>
<comment type="pathway">
    <text evidence="1 6">Fermentation; pyruvate fermentation to lactate; (S)-lactate from pyruvate: step 1/1.</text>
</comment>
<dbReference type="UniPathway" id="UPA00554">
    <property type="reaction ID" value="UER00611"/>
</dbReference>
<dbReference type="GO" id="GO:0006096">
    <property type="term" value="P:glycolytic process"/>
    <property type="evidence" value="ECO:0007669"/>
    <property type="project" value="UniProtKB-UniRule"/>
</dbReference>
<comment type="subcellular location">
    <subcellularLocation>
        <location evidence="6">Cytoplasm</location>
    </subcellularLocation>
</comment>
<feature type="binding site" evidence="6">
    <location>
        <begin position="152"/>
        <end position="155"/>
    </location>
    <ligand>
        <name>substrate</name>
    </ligand>
</feature>
<feature type="binding site" evidence="8">
    <location>
        <begin position="13"/>
        <end position="18"/>
    </location>
    <ligand>
        <name>NAD(+)</name>
        <dbReference type="ChEBI" id="CHEBI:57540"/>
    </ligand>
</feature>
<dbReference type="OrthoDB" id="9802969at2"/>
<dbReference type="InterPro" id="IPR018177">
    <property type="entry name" value="L-lactate_DH_AS"/>
</dbReference>
<evidence type="ECO:0000313" key="11">
    <source>
        <dbReference type="EMBL" id="PJM74548.1"/>
    </source>
</evidence>
<dbReference type="InterPro" id="IPR001557">
    <property type="entry name" value="L-lactate/malate_DH"/>
</dbReference>
<dbReference type="InterPro" id="IPR036291">
    <property type="entry name" value="NAD(P)-bd_dom_sf"/>
</dbReference>
<accession>A0A2M9HCK7</accession>
<organism evidence="11 12">
    <name type="scientific">Bifidobacterium simiarum</name>
    <dbReference type="NCBI Taxonomy" id="2045441"/>
    <lineage>
        <taxon>Bacteria</taxon>
        <taxon>Bacillati</taxon>
        <taxon>Actinomycetota</taxon>
        <taxon>Actinomycetes</taxon>
        <taxon>Bifidobacteriales</taxon>
        <taxon>Bifidobacteriaceae</taxon>
        <taxon>Bifidobacterium</taxon>
    </lineage>
</organism>
<dbReference type="PROSITE" id="PS00064">
    <property type="entry name" value="L_LDH"/>
    <property type="match status" value="1"/>
</dbReference>
<dbReference type="HAMAP" id="MF_00488">
    <property type="entry name" value="Lactate_dehydrog"/>
    <property type="match status" value="1"/>
</dbReference>
<comment type="catalytic activity">
    <reaction evidence="6">
        <text>(S)-lactate + NAD(+) = pyruvate + NADH + H(+)</text>
        <dbReference type="Rhea" id="RHEA:23444"/>
        <dbReference type="ChEBI" id="CHEBI:15361"/>
        <dbReference type="ChEBI" id="CHEBI:15378"/>
        <dbReference type="ChEBI" id="CHEBI:16651"/>
        <dbReference type="ChEBI" id="CHEBI:57540"/>
        <dbReference type="ChEBI" id="CHEBI:57945"/>
        <dbReference type="EC" id="1.1.1.27"/>
    </reaction>
</comment>
<dbReference type="PANTHER" id="PTHR43128">
    <property type="entry name" value="L-2-HYDROXYCARBOXYLATE DEHYDROGENASE (NAD(P)(+))"/>
    <property type="match status" value="1"/>
</dbReference>
<comment type="similarity">
    <text evidence="2 6">Belongs to the LDH/MDH superfamily. LDH family.</text>
</comment>
<dbReference type="PANTHER" id="PTHR43128:SF31">
    <property type="entry name" value="L-LACTATE DEHYDROGENASE"/>
    <property type="match status" value="1"/>
</dbReference>
<keyword evidence="5 6" id="KW-0520">NAD</keyword>
<evidence type="ECO:0000256" key="3">
    <source>
        <dbReference type="ARBA" id="ARBA00012967"/>
    </source>
</evidence>
<name>A0A2M9HCK7_9BIFI</name>
<dbReference type="NCBIfam" id="TIGR01771">
    <property type="entry name" value="L-LDH-NAD"/>
    <property type="match status" value="1"/>
</dbReference>
<protein>
    <recommendedName>
        <fullName evidence="3 6">L-lactate dehydrogenase</fullName>
        <shortName evidence="6">L-LDH</shortName>
        <ecNumber evidence="3 6">1.1.1.27</ecNumber>
    </recommendedName>
</protein>
<evidence type="ECO:0000256" key="5">
    <source>
        <dbReference type="ARBA" id="ARBA00023027"/>
    </source>
</evidence>
<dbReference type="GO" id="GO:0006089">
    <property type="term" value="P:lactate metabolic process"/>
    <property type="evidence" value="ECO:0007669"/>
    <property type="project" value="TreeGrafter"/>
</dbReference>
<dbReference type="Proteomes" id="UP000231451">
    <property type="component" value="Unassembled WGS sequence"/>
</dbReference>
<proteinExistence type="inferred from homology"/>
<keyword evidence="12" id="KW-1185">Reference proteome</keyword>
<dbReference type="SUPFAM" id="SSF51735">
    <property type="entry name" value="NAD(P)-binding Rossmann-fold domains"/>
    <property type="match status" value="1"/>
</dbReference>
<feature type="binding site" evidence="6">
    <location>
        <position position="234"/>
    </location>
    <ligand>
        <name>substrate</name>
    </ligand>
</feature>
<evidence type="ECO:0000259" key="9">
    <source>
        <dbReference type="Pfam" id="PF00056"/>
    </source>
</evidence>
<feature type="binding site" evidence="6">
    <location>
        <position position="17"/>
    </location>
    <ligand>
        <name>NAD(+)</name>
        <dbReference type="ChEBI" id="CHEBI:57540"/>
    </ligand>
</feature>
<dbReference type="Gene3D" id="3.90.110.10">
    <property type="entry name" value="Lactate dehydrogenase/glycoside hydrolase, family 4, C-terminal"/>
    <property type="match status" value="1"/>
</dbReference>
<dbReference type="Gene3D" id="3.40.50.720">
    <property type="entry name" value="NAD(P)-binding Rossmann-like Domain"/>
    <property type="match status" value="1"/>
</dbReference>
<evidence type="ECO:0000256" key="6">
    <source>
        <dbReference type="HAMAP-Rule" id="MF_00488"/>
    </source>
</evidence>
<evidence type="ECO:0000256" key="4">
    <source>
        <dbReference type="ARBA" id="ARBA00023002"/>
    </source>
</evidence>
<dbReference type="Pfam" id="PF02866">
    <property type="entry name" value="Ldh_1_C"/>
    <property type="match status" value="1"/>
</dbReference>
<feature type="binding site" evidence="6">
    <location>
        <position position="147"/>
    </location>
    <ligand>
        <name>NAD(+)</name>
        <dbReference type="ChEBI" id="CHEBI:57540"/>
    </ligand>
</feature>
<dbReference type="InterPro" id="IPR022383">
    <property type="entry name" value="Lactate/malate_DH_C"/>
</dbReference>
<feature type="domain" description="Lactate/malate dehydrogenase N-terminal" evidence="9">
    <location>
        <begin position="8"/>
        <end position="146"/>
    </location>
</feature>
<dbReference type="Pfam" id="PF00056">
    <property type="entry name" value="Ldh_1_N"/>
    <property type="match status" value="1"/>
</dbReference>
<feature type="binding site" evidence="6">
    <location>
        <begin position="124"/>
        <end position="127"/>
    </location>
    <ligand>
        <name>substrate</name>
    </ligand>
</feature>
<dbReference type="InterPro" id="IPR001236">
    <property type="entry name" value="Lactate/malate_DH_N"/>
</dbReference>
<dbReference type="InterPro" id="IPR015955">
    <property type="entry name" value="Lactate_DH/Glyco_Ohase_4_C"/>
</dbReference>
<evidence type="ECO:0000259" key="10">
    <source>
        <dbReference type="Pfam" id="PF02866"/>
    </source>
</evidence>
<feature type="binding site" evidence="6 8">
    <location>
        <begin position="122"/>
        <end position="124"/>
    </location>
    <ligand>
        <name>NAD(+)</name>
        <dbReference type="ChEBI" id="CHEBI:57540"/>
    </ligand>
</feature>
<keyword evidence="4 6" id="KW-0560">Oxidoreductase</keyword>
<keyword evidence="6" id="KW-0963">Cytoplasm</keyword>
<dbReference type="SUPFAM" id="SSF56327">
    <property type="entry name" value="LDH C-terminal domain-like"/>
    <property type="match status" value="1"/>
</dbReference>
<comment type="function">
    <text evidence="6">Catalyzes the conversion of lactate to pyruvate.</text>
</comment>
<evidence type="ECO:0000313" key="12">
    <source>
        <dbReference type="Proteomes" id="UP000231451"/>
    </source>
</evidence>
<comment type="subunit">
    <text evidence="6">Homotetramer.</text>
</comment>
<comment type="caution">
    <text evidence="11">The sequence shown here is derived from an EMBL/GenBank/DDBJ whole genome shotgun (WGS) entry which is preliminary data.</text>
</comment>
<feature type="active site" description="Proton acceptor" evidence="6 7">
    <location>
        <position position="179"/>
    </location>
</feature>
<evidence type="ECO:0000256" key="2">
    <source>
        <dbReference type="ARBA" id="ARBA00006054"/>
    </source>
</evidence>
<feature type="binding site" evidence="6">
    <location>
        <position position="43"/>
    </location>
    <ligand>
        <name>NAD(+)</name>
        <dbReference type="ChEBI" id="CHEBI:57540"/>
    </ligand>
</feature>
<sequence>MVTSNRSRVVIVGTGSVGSAVASAIVQQGLCNELVIVGHHPNKAQGLAMDLADGLEFLGRFVTIRAGGWEDCRHADVVIVAAGPKPKPGETRMQELDAAIDIVDPILRRVRDSGFDGILIMVSNPVDVLGWFAWKRTWLPRAQVFGSGAALDTARLKTIIGETTRLDPRLVSGYVIGEHGDSQFVPWSTVSFIGKSFAQYLADNRSRYPGVTLAGIEESTRRRGLDIKGLRGGTSYGIAATVAGLVRTILWNERSVVSVSTLIDGEYEYGEHDVFLSLPVALDGSGVGDFVDLHLSDEELVKFHASAEVVRRHCSLIADRLRGHRL</sequence>
<gene>
    <name evidence="6" type="primary">ldh</name>
    <name evidence="11" type="ORF">CSQ87_09690</name>
</gene>
<dbReference type="GO" id="GO:0004459">
    <property type="term" value="F:L-lactate dehydrogenase (NAD+) activity"/>
    <property type="evidence" value="ECO:0007669"/>
    <property type="project" value="UniProtKB-UniRule"/>
</dbReference>
<dbReference type="PIRSF" id="PIRSF000102">
    <property type="entry name" value="Lac_mal_DH"/>
    <property type="match status" value="1"/>
</dbReference>
<feature type="domain" description="Lactate/malate dehydrogenase C-terminal" evidence="10">
    <location>
        <begin position="150"/>
        <end position="311"/>
    </location>
</feature>